<keyword evidence="3" id="KW-1185">Reference proteome</keyword>
<evidence type="ECO:0000313" key="3">
    <source>
        <dbReference type="Proteomes" id="UP001324427"/>
    </source>
</evidence>
<evidence type="ECO:0000256" key="1">
    <source>
        <dbReference type="SAM" id="MobiDB-lite"/>
    </source>
</evidence>
<proteinExistence type="predicted"/>
<dbReference type="Proteomes" id="UP001324427">
    <property type="component" value="Unassembled WGS sequence"/>
</dbReference>
<dbReference type="EMBL" id="JAVFHQ010000041">
    <property type="protein sequence ID" value="KAK4542515.1"/>
    <property type="molecule type" value="Genomic_DNA"/>
</dbReference>
<evidence type="ECO:0000313" key="2">
    <source>
        <dbReference type="EMBL" id="KAK4542515.1"/>
    </source>
</evidence>
<sequence>MNVNYSLQALPLFNRSRKRGSSRRLKGLEDDAEEDEHRVLPEGRGQQGHPRAPETPPEAPHVSAFSPRDKDDNGETEAGGERRSKGRGESGDEDKIIETL</sequence>
<reference evidence="2 3" key="1">
    <citation type="submission" date="2021-11" db="EMBL/GenBank/DDBJ databases">
        <title>Black yeast isolated from Biological Soil Crust.</title>
        <authorList>
            <person name="Kurbessoian T."/>
        </authorList>
    </citation>
    <scope>NUCLEOTIDE SEQUENCE [LARGE SCALE GENOMIC DNA]</scope>
    <source>
        <strain evidence="2 3">CCFEE 5522</strain>
    </source>
</reference>
<feature type="compositionally biased region" description="Basic and acidic residues" evidence="1">
    <location>
        <begin position="67"/>
        <end position="100"/>
    </location>
</feature>
<protein>
    <submittedName>
        <fullName evidence="2">Uncharacterized protein</fullName>
    </submittedName>
</protein>
<accession>A0AAV9JBS3</accession>
<feature type="region of interest" description="Disordered" evidence="1">
    <location>
        <begin position="1"/>
        <end position="100"/>
    </location>
</feature>
<organism evidence="2 3">
    <name type="scientific">Oleoguttula mirabilis</name>
    <dbReference type="NCBI Taxonomy" id="1507867"/>
    <lineage>
        <taxon>Eukaryota</taxon>
        <taxon>Fungi</taxon>
        <taxon>Dikarya</taxon>
        <taxon>Ascomycota</taxon>
        <taxon>Pezizomycotina</taxon>
        <taxon>Dothideomycetes</taxon>
        <taxon>Dothideomycetidae</taxon>
        <taxon>Mycosphaerellales</taxon>
        <taxon>Teratosphaeriaceae</taxon>
        <taxon>Oleoguttula</taxon>
    </lineage>
</organism>
<comment type="caution">
    <text evidence="2">The sequence shown here is derived from an EMBL/GenBank/DDBJ whole genome shotgun (WGS) entry which is preliminary data.</text>
</comment>
<gene>
    <name evidence="2" type="ORF">LTR36_006768</name>
</gene>
<feature type="compositionally biased region" description="Basic residues" evidence="1">
    <location>
        <begin position="15"/>
        <end position="25"/>
    </location>
</feature>
<name>A0AAV9JBS3_9PEZI</name>
<dbReference type="AlphaFoldDB" id="A0AAV9JBS3"/>